<evidence type="ECO:0000256" key="7">
    <source>
        <dbReference type="ARBA" id="ARBA00022723"/>
    </source>
</evidence>
<keyword evidence="9 11" id="KW-0862">Zinc</keyword>
<keyword evidence="12" id="KW-0732">Signal</keyword>
<sequence>MANLLKYCSVLSFIVGQLTAQENGYPVKNDLVGDFINYVNSSPSTYHSVASSQERLEKAGYKRLSEQANWKDQVKPNGKYYVIRGKSSLVAFSVGGNYKSGNGFSIIASHDDSPSLRLKPKYNKSNKQYLSAGFATYGDGAWYSWFDRDLGLAGRLVIEDKPNHYVSKLVNLNKPIFRIPTLAIHLDNTIDRDGFTINPETELVPIAGTFNAPGAINNTLFVHQLLAEEYKLNPNQIADQDLALYDLNPATVSLVTEDIITGHRLDSLTMTYAGLRSLIDSTNDDSLKGDSRVRVFVQFDHEKVGSSSYQGAKSTFLPSILKRITYTSPSDDGSLQEQALSDSLLVSAEQGHAYNPSGAGLYESENLVKLNEGPFIGFNLGTKYATNSATSSHLDSVAKAVNVTLQRRTHRNDVSERATFGSALSSLLGVSTVDFGTGQLSKNAIREAIGTKDLEQSVQVLTKFYQLPPIKLEDEEGFDEL</sequence>
<dbReference type="Gene3D" id="2.30.250.10">
    <property type="entry name" value="Aminopeptidase i, Domain 2"/>
    <property type="match status" value="1"/>
</dbReference>
<dbReference type="AlphaFoldDB" id="A0A137PJ51"/>
<dbReference type="EMBL" id="KQ964418">
    <property type="protein sequence ID" value="KXN75024.1"/>
    <property type="molecule type" value="Genomic_DNA"/>
</dbReference>
<organism evidence="13 14">
    <name type="scientific">Conidiobolus coronatus (strain ATCC 28846 / CBS 209.66 / NRRL 28638)</name>
    <name type="common">Delacroixia coronata</name>
    <dbReference type="NCBI Taxonomy" id="796925"/>
    <lineage>
        <taxon>Eukaryota</taxon>
        <taxon>Fungi</taxon>
        <taxon>Fungi incertae sedis</taxon>
        <taxon>Zoopagomycota</taxon>
        <taxon>Entomophthoromycotina</taxon>
        <taxon>Entomophthoromycetes</taxon>
        <taxon>Entomophthorales</taxon>
        <taxon>Ancylistaceae</taxon>
        <taxon>Conidiobolus</taxon>
    </lineage>
</organism>
<keyword evidence="7 11" id="KW-0479">Metal-binding</keyword>
<dbReference type="STRING" id="796925.A0A137PJ51"/>
<dbReference type="NCBIfam" id="NF002759">
    <property type="entry name" value="PRK02813.1"/>
    <property type="match status" value="1"/>
</dbReference>
<evidence type="ECO:0000256" key="2">
    <source>
        <dbReference type="ARBA" id="ARBA00001947"/>
    </source>
</evidence>
<evidence type="ECO:0000256" key="6">
    <source>
        <dbReference type="ARBA" id="ARBA00022670"/>
    </source>
</evidence>
<evidence type="ECO:0000256" key="1">
    <source>
        <dbReference type="ARBA" id="ARBA00001335"/>
    </source>
</evidence>
<comment type="catalytic activity">
    <reaction evidence="1">
        <text>Release of an N-terminal aspartate or glutamate from a peptide, with a preference for aspartate.</text>
        <dbReference type="EC" id="3.4.11.21"/>
    </reaction>
</comment>
<dbReference type="PANTHER" id="PTHR28570:SF3">
    <property type="entry name" value="ASPARTYL AMINOPEPTIDASE"/>
    <property type="match status" value="1"/>
</dbReference>
<feature type="chain" id="PRO_5007294906" description="aspartyl aminopeptidase" evidence="12">
    <location>
        <begin position="21"/>
        <end position="481"/>
    </location>
</feature>
<dbReference type="GO" id="GO:0006457">
    <property type="term" value="P:protein folding"/>
    <property type="evidence" value="ECO:0007669"/>
    <property type="project" value="EnsemblFungi"/>
</dbReference>
<feature type="signal peptide" evidence="12">
    <location>
        <begin position="1"/>
        <end position="20"/>
    </location>
</feature>
<dbReference type="GO" id="GO:0006508">
    <property type="term" value="P:proteolysis"/>
    <property type="evidence" value="ECO:0007669"/>
    <property type="project" value="UniProtKB-KW"/>
</dbReference>
<evidence type="ECO:0000256" key="3">
    <source>
        <dbReference type="ARBA" id="ARBA00008290"/>
    </source>
</evidence>
<dbReference type="Gene3D" id="3.40.630.10">
    <property type="entry name" value="Zn peptidases"/>
    <property type="match status" value="1"/>
</dbReference>
<evidence type="ECO:0000256" key="4">
    <source>
        <dbReference type="ARBA" id="ARBA00011965"/>
    </source>
</evidence>
<keyword evidence="6 11" id="KW-0645">Protease</keyword>
<proteinExistence type="inferred from homology"/>
<protein>
    <recommendedName>
        <fullName evidence="4">aspartyl aminopeptidase</fullName>
        <ecNumber evidence="4">3.4.11.21</ecNumber>
    </recommendedName>
</protein>
<evidence type="ECO:0000256" key="5">
    <source>
        <dbReference type="ARBA" id="ARBA00022438"/>
    </source>
</evidence>
<evidence type="ECO:0000256" key="10">
    <source>
        <dbReference type="ARBA" id="ARBA00023049"/>
    </source>
</evidence>
<evidence type="ECO:0000256" key="12">
    <source>
        <dbReference type="SAM" id="SignalP"/>
    </source>
</evidence>
<dbReference type="PRINTS" id="PR00932">
    <property type="entry name" value="AMINO1PTASE"/>
</dbReference>
<comment type="similarity">
    <text evidence="3 11">Belongs to the peptidase M18 family.</text>
</comment>
<keyword evidence="5 11" id="KW-0031">Aminopeptidase</keyword>
<dbReference type="InterPro" id="IPR001948">
    <property type="entry name" value="Peptidase_M18"/>
</dbReference>
<evidence type="ECO:0000256" key="9">
    <source>
        <dbReference type="ARBA" id="ARBA00022833"/>
    </source>
</evidence>
<dbReference type="OMA" id="NTINRIH"/>
<keyword evidence="8 11" id="KW-0378">Hydrolase</keyword>
<dbReference type="SUPFAM" id="SSF101821">
    <property type="entry name" value="Aminopeptidase/glucanase lid domain"/>
    <property type="match status" value="1"/>
</dbReference>
<evidence type="ECO:0000313" key="14">
    <source>
        <dbReference type="Proteomes" id="UP000070444"/>
    </source>
</evidence>
<evidence type="ECO:0000256" key="11">
    <source>
        <dbReference type="RuleBase" id="RU004386"/>
    </source>
</evidence>
<dbReference type="Proteomes" id="UP000070444">
    <property type="component" value="Unassembled WGS sequence"/>
</dbReference>
<gene>
    <name evidence="13" type="ORF">CONCODRAFT_54022</name>
</gene>
<dbReference type="OrthoDB" id="9880441at2759"/>
<dbReference type="GO" id="GO:0008270">
    <property type="term" value="F:zinc ion binding"/>
    <property type="evidence" value="ECO:0007669"/>
    <property type="project" value="InterPro"/>
</dbReference>
<dbReference type="EC" id="3.4.11.21" evidence="4"/>
<dbReference type="GO" id="GO:0070006">
    <property type="term" value="F:metalloaminopeptidase activity"/>
    <property type="evidence" value="ECO:0007669"/>
    <property type="project" value="EnsemblFungi"/>
</dbReference>
<keyword evidence="10 11" id="KW-0482">Metalloprotease</keyword>
<dbReference type="Pfam" id="PF02127">
    <property type="entry name" value="Peptidase_M18"/>
    <property type="match status" value="1"/>
</dbReference>
<dbReference type="GO" id="GO:0000328">
    <property type="term" value="C:fungal-type vacuole lumen"/>
    <property type="evidence" value="ECO:0007669"/>
    <property type="project" value="EnsemblFungi"/>
</dbReference>
<comment type="cofactor">
    <cofactor evidence="2">
        <name>Zn(2+)</name>
        <dbReference type="ChEBI" id="CHEBI:29105"/>
    </cofactor>
</comment>
<reference evidence="13 14" key="1">
    <citation type="journal article" date="2015" name="Genome Biol. Evol.">
        <title>Phylogenomic analyses indicate that early fungi evolved digesting cell walls of algal ancestors of land plants.</title>
        <authorList>
            <person name="Chang Y."/>
            <person name="Wang S."/>
            <person name="Sekimoto S."/>
            <person name="Aerts A.L."/>
            <person name="Choi C."/>
            <person name="Clum A."/>
            <person name="LaButti K.M."/>
            <person name="Lindquist E.A."/>
            <person name="Yee Ngan C."/>
            <person name="Ohm R.A."/>
            <person name="Salamov A.A."/>
            <person name="Grigoriev I.V."/>
            <person name="Spatafora J.W."/>
            <person name="Berbee M.L."/>
        </authorList>
    </citation>
    <scope>NUCLEOTIDE SEQUENCE [LARGE SCALE GENOMIC DNA]</scope>
    <source>
        <strain evidence="13 14">NRRL 28638</strain>
    </source>
</reference>
<dbReference type="InterPro" id="IPR023358">
    <property type="entry name" value="Peptidase_M18_dom2"/>
</dbReference>
<keyword evidence="14" id="KW-1185">Reference proteome</keyword>
<evidence type="ECO:0000313" key="13">
    <source>
        <dbReference type="EMBL" id="KXN75024.1"/>
    </source>
</evidence>
<evidence type="ECO:0000256" key="8">
    <source>
        <dbReference type="ARBA" id="ARBA00022801"/>
    </source>
</evidence>
<name>A0A137PJ51_CONC2</name>
<accession>A0A137PJ51</accession>
<dbReference type="PANTHER" id="PTHR28570">
    <property type="entry name" value="ASPARTYL AMINOPEPTIDASE"/>
    <property type="match status" value="1"/>
</dbReference>
<dbReference type="SUPFAM" id="SSF53187">
    <property type="entry name" value="Zn-dependent exopeptidases"/>
    <property type="match status" value="1"/>
</dbReference>